<evidence type="ECO:0000313" key="8">
    <source>
        <dbReference type="EMBL" id="EAU34744.1"/>
    </source>
</evidence>
<proteinExistence type="predicted"/>
<dbReference type="PANTHER" id="PTHR37534">
    <property type="entry name" value="TRANSCRIPTIONAL ACTIVATOR PROTEIN UGA3"/>
    <property type="match status" value="1"/>
</dbReference>
<dbReference type="AlphaFoldDB" id="Q0CPT7"/>
<dbReference type="Pfam" id="PF00172">
    <property type="entry name" value="Zn_clus"/>
    <property type="match status" value="1"/>
</dbReference>
<dbReference type="InterPro" id="IPR021858">
    <property type="entry name" value="Fun_TF"/>
</dbReference>
<dbReference type="CDD" id="cd00067">
    <property type="entry name" value="GAL4"/>
    <property type="match status" value="1"/>
</dbReference>
<dbReference type="PROSITE" id="PS00463">
    <property type="entry name" value="ZN2_CY6_FUNGAL_1"/>
    <property type="match status" value="1"/>
</dbReference>
<comment type="subcellular location">
    <subcellularLocation>
        <location evidence="1">Nucleus</location>
    </subcellularLocation>
</comment>
<keyword evidence="4" id="KW-0804">Transcription</keyword>
<dbReference type="EMBL" id="CH476599">
    <property type="protein sequence ID" value="EAU34744.1"/>
    <property type="molecule type" value="Genomic_DNA"/>
</dbReference>
<dbReference type="GO" id="GO:0008270">
    <property type="term" value="F:zinc ion binding"/>
    <property type="evidence" value="ECO:0007669"/>
    <property type="project" value="InterPro"/>
</dbReference>
<evidence type="ECO:0000256" key="5">
    <source>
        <dbReference type="ARBA" id="ARBA00023242"/>
    </source>
</evidence>
<keyword evidence="5" id="KW-0539">Nucleus</keyword>
<sequence length="555" mass="61746">MFTTTTTTSIIDFSPITQPHSQSKKRSRREGAKWTRSGCLTCKRRRKRCDEAKPTCRTCNRLGLSCEGYGSMWAEPLNPFAQVFRQSSASKRRRTSLSPAASTYSPVSFEGSSPVSSSSLYLPPSPSSSEYGAIQIRSPSAESNDLSNCNESLFETKQVDEVTVIVPNPTGFISHLSNIESHYLQYHMEHGSRLLANLENDENPLRSLLIPRALSSPLLMKALCALSAMHFANRSQNSLCAQNTAADYYGQTLSGLRSVLAGNPGGALPDESIIAVGLLVKYEIVRGSVQQWSVHLDALEKLLISRGGFGAFDRDTAEFLWGLLVYAQNIAKITNRGRITRRIPGSETMTLTKLDIYVGYTEDIIRICARIADLPTLCHDPVAFAAEVHSIDAALHDWTHENTQCIIPKGISEDTLFRLRMVAECFRDAAYIYLHSTLDRMASGTGNPILPSLWPSFISVTKSEAVRRCLLRIASLPLDEHCEYSALTFPLFMCGCETDEDADRECVFESLSKLEANFGIGNVKRAKELLRLLWDGERRHWMDVLEELGWNLIVA</sequence>
<dbReference type="HOGENOM" id="CLU_035159_0_0_1"/>
<evidence type="ECO:0000256" key="3">
    <source>
        <dbReference type="ARBA" id="ARBA00023125"/>
    </source>
</evidence>
<evidence type="ECO:0000256" key="6">
    <source>
        <dbReference type="SAM" id="MobiDB-lite"/>
    </source>
</evidence>
<evidence type="ECO:0000256" key="4">
    <source>
        <dbReference type="ARBA" id="ARBA00023163"/>
    </source>
</evidence>
<dbReference type="GO" id="GO:0045944">
    <property type="term" value="P:positive regulation of transcription by RNA polymerase II"/>
    <property type="evidence" value="ECO:0007669"/>
    <property type="project" value="TreeGrafter"/>
</dbReference>
<keyword evidence="3" id="KW-0238">DNA-binding</keyword>
<accession>Q0CPT7</accession>
<dbReference type="GO" id="GO:0000976">
    <property type="term" value="F:transcription cis-regulatory region binding"/>
    <property type="evidence" value="ECO:0007669"/>
    <property type="project" value="TreeGrafter"/>
</dbReference>
<feature type="domain" description="Zn(2)-C6 fungal-type" evidence="7">
    <location>
        <begin position="38"/>
        <end position="66"/>
    </location>
</feature>
<dbReference type="eggNOG" id="ENOG502QW5G">
    <property type="taxonomic scope" value="Eukaryota"/>
</dbReference>
<evidence type="ECO:0000259" key="7">
    <source>
        <dbReference type="PROSITE" id="PS50048"/>
    </source>
</evidence>
<dbReference type="InterPro" id="IPR001138">
    <property type="entry name" value="Zn2Cys6_DnaBD"/>
</dbReference>
<feature type="region of interest" description="Disordered" evidence="6">
    <location>
        <begin position="89"/>
        <end position="109"/>
    </location>
</feature>
<dbReference type="SUPFAM" id="SSF57701">
    <property type="entry name" value="Zn2/Cys6 DNA-binding domain"/>
    <property type="match status" value="1"/>
</dbReference>
<evidence type="ECO:0000256" key="2">
    <source>
        <dbReference type="ARBA" id="ARBA00023015"/>
    </source>
</evidence>
<dbReference type="VEuPathDB" id="FungiDB:ATEG_04297"/>
<dbReference type="InterPro" id="IPR036864">
    <property type="entry name" value="Zn2-C6_fun-type_DNA-bd_sf"/>
</dbReference>
<dbReference type="Gene3D" id="4.10.240.10">
    <property type="entry name" value="Zn(2)-C6 fungal-type DNA-binding domain"/>
    <property type="match status" value="1"/>
</dbReference>
<dbReference type="SMART" id="SM00066">
    <property type="entry name" value="GAL4"/>
    <property type="match status" value="1"/>
</dbReference>
<dbReference type="GO" id="GO:0000981">
    <property type="term" value="F:DNA-binding transcription factor activity, RNA polymerase II-specific"/>
    <property type="evidence" value="ECO:0007669"/>
    <property type="project" value="InterPro"/>
</dbReference>
<dbReference type="Proteomes" id="UP000007963">
    <property type="component" value="Unassembled WGS sequence"/>
</dbReference>
<dbReference type="OMA" id="RMVAECF"/>
<dbReference type="GO" id="GO:0005634">
    <property type="term" value="C:nucleus"/>
    <property type="evidence" value="ECO:0007669"/>
    <property type="project" value="UniProtKB-SubCell"/>
</dbReference>
<dbReference type="RefSeq" id="XP_001213475.1">
    <property type="nucleotide sequence ID" value="XM_001213475.1"/>
</dbReference>
<dbReference type="OrthoDB" id="3509362at2759"/>
<dbReference type="Pfam" id="PF11951">
    <property type="entry name" value="Fungal_trans_2"/>
    <property type="match status" value="1"/>
</dbReference>
<keyword evidence="2" id="KW-0805">Transcription regulation</keyword>
<dbReference type="PROSITE" id="PS50048">
    <property type="entry name" value="ZN2_CY6_FUNGAL_2"/>
    <property type="match status" value="1"/>
</dbReference>
<name>Q0CPT7_ASPTN</name>
<evidence type="ECO:0000256" key="1">
    <source>
        <dbReference type="ARBA" id="ARBA00004123"/>
    </source>
</evidence>
<gene>
    <name evidence="8" type="ORF">ATEG_04297</name>
</gene>
<organism evidence="8 9">
    <name type="scientific">Aspergillus terreus (strain NIH 2624 / FGSC A1156)</name>
    <dbReference type="NCBI Taxonomy" id="341663"/>
    <lineage>
        <taxon>Eukaryota</taxon>
        <taxon>Fungi</taxon>
        <taxon>Dikarya</taxon>
        <taxon>Ascomycota</taxon>
        <taxon>Pezizomycotina</taxon>
        <taxon>Eurotiomycetes</taxon>
        <taxon>Eurotiomycetidae</taxon>
        <taxon>Eurotiales</taxon>
        <taxon>Aspergillaceae</taxon>
        <taxon>Aspergillus</taxon>
        <taxon>Aspergillus subgen. Circumdati</taxon>
    </lineage>
</organism>
<dbReference type="GeneID" id="4320072"/>
<dbReference type="PANTHER" id="PTHR37534:SF16">
    <property type="entry name" value="ZN(II)2CYS6 TRANSCRIPTION FACTOR (EUROFUNG)-RELATED"/>
    <property type="match status" value="1"/>
</dbReference>
<evidence type="ECO:0000313" key="9">
    <source>
        <dbReference type="Proteomes" id="UP000007963"/>
    </source>
</evidence>
<protein>
    <recommendedName>
        <fullName evidence="7">Zn(2)-C6 fungal-type domain-containing protein</fullName>
    </recommendedName>
</protein>
<reference evidence="9" key="1">
    <citation type="submission" date="2005-09" db="EMBL/GenBank/DDBJ databases">
        <title>Annotation of the Aspergillus terreus NIH2624 genome.</title>
        <authorList>
            <person name="Birren B.W."/>
            <person name="Lander E.S."/>
            <person name="Galagan J.E."/>
            <person name="Nusbaum C."/>
            <person name="Devon K."/>
            <person name="Henn M."/>
            <person name="Ma L.-J."/>
            <person name="Jaffe D.B."/>
            <person name="Butler J."/>
            <person name="Alvarez P."/>
            <person name="Gnerre S."/>
            <person name="Grabherr M."/>
            <person name="Kleber M."/>
            <person name="Mauceli E.W."/>
            <person name="Brockman W."/>
            <person name="Rounsley S."/>
            <person name="Young S.K."/>
            <person name="LaButti K."/>
            <person name="Pushparaj V."/>
            <person name="DeCaprio D."/>
            <person name="Crawford M."/>
            <person name="Koehrsen M."/>
            <person name="Engels R."/>
            <person name="Montgomery P."/>
            <person name="Pearson M."/>
            <person name="Howarth C."/>
            <person name="Larson L."/>
            <person name="Luoma S."/>
            <person name="White J."/>
            <person name="Alvarado L."/>
            <person name="Kodira C.D."/>
            <person name="Zeng Q."/>
            <person name="Oleary S."/>
            <person name="Yandava C."/>
            <person name="Denning D.W."/>
            <person name="Nierman W.C."/>
            <person name="Milne T."/>
            <person name="Madden K."/>
        </authorList>
    </citation>
    <scope>NUCLEOTIDE SEQUENCE [LARGE SCALE GENOMIC DNA]</scope>
    <source>
        <strain evidence="9">NIH 2624 / FGSC A1156</strain>
    </source>
</reference>